<dbReference type="GO" id="GO:0009252">
    <property type="term" value="P:peptidoglycan biosynthetic process"/>
    <property type="evidence" value="ECO:0007669"/>
    <property type="project" value="UniProtKB-KW"/>
</dbReference>
<dbReference type="InterPro" id="IPR012907">
    <property type="entry name" value="Peptidase_S11_C"/>
</dbReference>
<organism evidence="17 18">
    <name type="scientific">Rhizobium setariae</name>
    <dbReference type="NCBI Taxonomy" id="2801340"/>
    <lineage>
        <taxon>Bacteria</taxon>
        <taxon>Pseudomonadati</taxon>
        <taxon>Pseudomonadota</taxon>
        <taxon>Alphaproteobacteria</taxon>
        <taxon>Hyphomicrobiales</taxon>
        <taxon>Rhizobiaceae</taxon>
        <taxon>Rhizobium/Agrobacterium group</taxon>
        <taxon>Rhizobium</taxon>
    </lineage>
</organism>
<comment type="caution">
    <text evidence="17">The sequence shown here is derived from an EMBL/GenBank/DDBJ whole genome shotgun (WGS) entry which is preliminary data.</text>
</comment>
<dbReference type="EC" id="3.4.16.4" evidence="4"/>
<evidence type="ECO:0000259" key="16">
    <source>
        <dbReference type="SMART" id="SM00936"/>
    </source>
</evidence>
<evidence type="ECO:0000256" key="2">
    <source>
        <dbReference type="ARBA" id="ARBA00004752"/>
    </source>
</evidence>
<protein>
    <recommendedName>
        <fullName evidence="4">serine-type D-Ala-D-Ala carboxypeptidase</fullName>
        <ecNumber evidence="4">3.4.16.4</ecNumber>
    </recommendedName>
</protein>
<keyword evidence="8" id="KW-0378">Hydrolase</keyword>
<dbReference type="RefSeq" id="WP_201658441.1">
    <property type="nucleotide sequence ID" value="NZ_JAEQNC010000006.1"/>
</dbReference>
<evidence type="ECO:0000256" key="12">
    <source>
        <dbReference type="ARBA" id="ARBA00034000"/>
    </source>
</evidence>
<dbReference type="InterPro" id="IPR012338">
    <property type="entry name" value="Beta-lactam/transpept-like"/>
</dbReference>
<gene>
    <name evidence="17" type="ORF">JJB09_12815</name>
</gene>
<keyword evidence="11" id="KW-0961">Cell wall biogenesis/degradation</keyword>
<evidence type="ECO:0000256" key="13">
    <source>
        <dbReference type="PIRSR" id="PIRSR618044-1"/>
    </source>
</evidence>
<evidence type="ECO:0000256" key="4">
    <source>
        <dbReference type="ARBA" id="ARBA00012448"/>
    </source>
</evidence>
<dbReference type="Proteomes" id="UP000633219">
    <property type="component" value="Unassembled WGS sequence"/>
</dbReference>
<accession>A0A937CP86</accession>
<keyword evidence="7 15" id="KW-0732">Signal</keyword>
<comment type="function">
    <text evidence="1">Removes C-terminal D-alanyl residues from sugar-peptide cell wall precursors.</text>
</comment>
<evidence type="ECO:0000256" key="15">
    <source>
        <dbReference type="SAM" id="SignalP"/>
    </source>
</evidence>
<dbReference type="PANTHER" id="PTHR21581:SF6">
    <property type="entry name" value="TRAFFICKING PROTEIN PARTICLE COMPLEX SUBUNIT 12"/>
    <property type="match status" value="1"/>
</dbReference>
<dbReference type="PRINTS" id="PR00725">
    <property type="entry name" value="DADACBPTASE1"/>
</dbReference>
<dbReference type="Gene3D" id="3.40.710.10">
    <property type="entry name" value="DD-peptidase/beta-lactamase superfamily"/>
    <property type="match status" value="1"/>
</dbReference>
<keyword evidence="9" id="KW-0133">Cell shape</keyword>
<dbReference type="GO" id="GO:0006508">
    <property type="term" value="P:proteolysis"/>
    <property type="evidence" value="ECO:0007669"/>
    <property type="project" value="UniProtKB-KW"/>
</dbReference>
<dbReference type="InterPro" id="IPR037167">
    <property type="entry name" value="Peptidase_S11_C_sf"/>
</dbReference>
<evidence type="ECO:0000256" key="7">
    <source>
        <dbReference type="ARBA" id="ARBA00022729"/>
    </source>
</evidence>
<dbReference type="GO" id="GO:0071555">
    <property type="term" value="P:cell wall organization"/>
    <property type="evidence" value="ECO:0007669"/>
    <property type="project" value="UniProtKB-KW"/>
</dbReference>
<keyword evidence="18" id="KW-1185">Reference proteome</keyword>
<evidence type="ECO:0000256" key="6">
    <source>
        <dbReference type="ARBA" id="ARBA00022670"/>
    </source>
</evidence>
<evidence type="ECO:0000256" key="8">
    <source>
        <dbReference type="ARBA" id="ARBA00022801"/>
    </source>
</evidence>
<dbReference type="Gene3D" id="2.60.410.10">
    <property type="entry name" value="D-Ala-D-Ala carboxypeptidase, C-terminal domain"/>
    <property type="match status" value="1"/>
</dbReference>
<dbReference type="InterPro" id="IPR001967">
    <property type="entry name" value="Peptidase_S11_N"/>
</dbReference>
<dbReference type="Pfam" id="PF00768">
    <property type="entry name" value="Peptidase_S11"/>
    <property type="match status" value="1"/>
</dbReference>
<evidence type="ECO:0000256" key="11">
    <source>
        <dbReference type="ARBA" id="ARBA00023316"/>
    </source>
</evidence>
<dbReference type="GO" id="GO:0009002">
    <property type="term" value="F:serine-type D-Ala-D-Ala carboxypeptidase activity"/>
    <property type="evidence" value="ECO:0007669"/>
    <property type="project" value="UniProtKB-EC"/>
</dbReference>
<proteinExistence type="inferred from homology"/>
<dbReference type="EMBL" id="JAEQNC010000006">
    <property type="protein sequence ID" value="MBL0372909.1"/>
    <property type="molecule type" value="Genomic_DNA"/>
</dbReference>
<evidence type="ECO:0000256" key="3">
    <source>
        <dbReference type="ARBA" id="ARBA00007164"/>
    </source>
</evidence>
<dbReference type="GO" id="GO:0008360">
    <property type="term" value="P:regulation of cell shape"/>
    <property type="evidence" value="ECO:0007669"/>
    <property type="project" value="UniProtKB-KW"/>
</dbReference>
<evidence type="ECO:0000256" key="9">
    <source>
        <dbReference type="ARBA" id="ARBA00022960"/>
    </source>
</evidence>
<evidence type="ECO:0000256" key="1">
    <source>
        <dbReference type="ARBA" id="ARBA00003217"/>
    </source>
</evidence>
<dbReference type="Pfam" id="PF07943">
    <property type="entry name" value="PBP5_C"/>
    <property type="match status" value="1"/>
</dbReference>
<sequence length="388" mass="42372">MPTFVRHFVVVFWLLAGFAPASGALAQTALFETKAKQLFLIEDSTGTVLLAKDEDALIPPASLAKLFTAEYVFNELQQGRLRPDAQFKVSEYAWRTGGALSRTSTMFAALNSSIMVSDLLQGVIVHSANDACIILGEGLAGTEAAFTELLNKRIAELDLQKSVLGNSNGLPNPANKTSMRDLVTIARHIHTQYPDYFKLYSQADFEWNKIRQRNKNPFVAMNIGVDGMAVGFAEGSGYAVVATVQRDGTRLFLAMSGLSSDKERSEETRRVLNWGLTSFVRHTVFSKGEVVAEAPVFGGDSSHVPLQADANVDIYVPVDNPDRIRARITYTWPLKAPIAPGQRIGTMTISVGERPVSDVAVHAVRAVGTGTLTSKAFDGLKELLFFWL</sequence>
<evidence type="ECO:0000256" key="14">
    <source>
        <dbReference type="RuleBase" id="RU004016"/>
    </source>
</evidence>
<dbReference type="InterPro" id="IPR015956">
    <property type="entry name" value="Peniciliin-bd_prot_C_sf"/>
</dbReference>
<comment type="similarity">
    <text evidence="3 14">Belongs to the peptidase S11 family.</text>
</comment>
<keyword evidence="5 17" id="KW-0121">Carboxypeptidase</keyword>
<dbReference type="InterPro" id="IPR018044">
    <property type="entry name" value="Peptidase_S11"/>
</dbReference>
<dbReference type="SUPFAM" id="SSF56601">
    <property type="entry name" value="beta-lactamase/transpeptidase-like"/>
    <property type="match status" value="1"/>
</dbReference>
<keyword evidence="10" id="KW-0573">Peptidoglycan synthesis</keyword>
<keyword evidence="6" id="KW-0645">Protease</keyword>
<feature type="active site" description="Acyl-ester intermediate" evidence="13">
    <location>
        <position position="62"/>
    </location>
</feature>
<feature type="signal peptide" evidence="15">
    <location>
        <begin position="1"/>
        <end position="26"/>
    </location>
</feature>
<evidence type="ECO:0000256" key="10">
    <source>
        <dbReference type="ARBA" id="ARBA00022984"/>
    </source>
</evidence>
<feature type="active site" description="Proton acceptor" evidence="13">
    <location>
        <position position="65"/>
    </location>
</feature>
<dbReference type="AlphaFoldDB" id="A0A937CP86"/>
<evidence type="ECO:0000313" key="18">
    <source>
        <dbReference type="Proteomes" id="UP000633219"/>
    </source>
</evidence>
<evidence type="ECO:0000256" key="5">
    <source>
        <dbReference type="ARBA" id="ARBA00022645"/>
    </source>
</evidence>
<feature type="chain" id="PRO_5037267673" description="serine-type D-Ala-D-Ala carboxypeptidase" evidence="15">
    <location>
        <begin position="27"/>
        <end position="388"/>
    </location>
</feature>
<name>A0A937CP86_9HYPH</name>
<dbReference type="SUPFAM" id="SSF69189">
    <property type="entry name" value="Penicillin-binding protein associated domain"/>
    <property type="match status" value="1"/>
</dbReference>
<feature type="domain" description="Peptidase S11 D-Ala-D-Ala carboxypeptidase A C-terminal" evidence="16">
    <location>
        <begin position="279"/>
        <end position="369"/>
    </location>
</feature>
<comment type="catalytic activity">
    <reaction evidence="12">
        <text>Preferential cleavage: (Ac)2-L-Lys-D-Ala-|-D-Ala. Also transpeptidation of peptidyl-alanyl moieties that are N-acyl substituents of D-alanine.</text>
        <dbReference type="EC" id="3.4.16.4"/>
    </reaction>
</comment>
<reference evidence="17" key="1">
    <citation type="submission" date="2021-01" db="EMBL/GenBank/DDBJ databases">
        <title>Rhizobium sp. strain KVB221 16S ribosomal RNA gene Genome sequencing and assembly.</title>
        <authorList>
            <person name="Kang M."/>
        </authorList>
    </citation>
    <scope>NUCLEOTIDE SEQUENCE</scope>
    <source>
        <strain evidence="17">KVB221</strain>
    </source>
</reference>
<feature type="active site" evidence="13">
    <location>
        <position position="127"/>
    </location>
</feature>
<dbReference type="PANTHER" id="PTHR21581">
    <property type="entry name" value="D-ALANYL-D-ALANINE CARBOXYPEPTIDASE"/>
    <property type="match status" value="1"/>
</dbReference>
<comment type="pathway">
    <text evidence="2">Cell wall biogenesis; peptidoglycan biosynthesis.</text>
</comment>
<dbReference type="SMART" id="SM00936">
    <property type="entry name" value="PBP5_C"/>
    <property type="match status" value="1"/>
</dbReference>
<evidence type="ECO:0000313" key="17">
    <source>
        <dbReference type="EMBL" id="MBL0372909.1"/>
    </source>
</evidence>